<feature type="non-terminal residue" evidence="2">
    <location>
        <position position="1"/>
    </location>
</feature>
<evidence type="ECO:0000313" key="2">
    <source>
        <dbReference type="EMBL" id="ETR67607.1"/>
    </source>
</evidence>
<dbReference type="SUPFAM" id="SSF53335">
    <property type="entry name" value="S-adenosyl-L-methionine-dependent methyltransferases"/>
    <property type="match status" value="1"/>
</dbReference>
<comment type="caution">
    <text evidence="2">The sequence shown here is derived from an EMBL/GenBank/DDBJ whole genome shotgun (WGS) entry which is preliminary data.</text>
</comment>
<organism evidence="2 3">
    <name type="scientific">Candidatus Magnetoglobus multicellularis str. Araruama</name>
    <dbReference type="NCBI Taxonomy" id="890399"/>
    <lineage>
        <taxon>Bacteria</taxon>
        <taxon>Pseudomonadati</taxon>
        <taxon>Thermodesulfobacteriota</taxon>
        <taxon>Desulfobacteria</taxon>
        <taxon>Desulfobacterales</taxon>
        <taxon>Desulfobacteraceae</taxon>
        <taxon>Candidatus Magnetoglobus</taxon>
    </lineage>
</organism>
<evidence type="ECO:0000259" key="1">
    <source>
        <dbReference type="Pfam" id="PF13649"/>
    </source>
</evidence>
<dbReference type="AlphaFoldDB" id="A0A1V1NYC4"/>
<gene>
    <name evidence="2" type="ORF">OMM_11405</name>
</gene>
<feature type="domain" description="Methyltransferase" evidence="1">
    <location>
        <begin position="3"/>
        <end position="69"/>
    </location>
</feature>
<protein>
    <recommendedName>
        <fullName evidence="1">Methyltransferase domain-containing protein</fullName>
    </recommendedName>
</protein>
<sequence length="94" mass="10903">RSKHITACDFDPKAIETARLKNSAQNISFVLADIRDNMPAGQFENIIWDGAIEHFTLAEIENILENIKKSADTKWYFKCLYNCRKIRRKIIISS</sequence>
<dbReference type="CDD" id="cd02440">
    <property type="entry name" value="AdoMet_MTases"/>
    <property type="match status" value="1"/>
</dbReference>
<dbReference type="Gene3D" id="3.40.50.150">
    <property type="entry name" value="Vaccinia Virus protein VP39"/>
    <property type="match status" value="1"/>
</dbReference>
<reference evidence="3" key="1">
    <citation type="submission" date="2012-11" db="EMBL/GenBank/DDBJ databases">
        <authorList>
            <person name="Lucero-Rivera Y.E."/>
            <person name="Tovar-Ramirez D."/>
        </authorList>
    </citation>
    <scope>NUCLEOTIDE SEQUENCE [LARGE SCALE GENOMIC DNA]</scope>
    <source>
        <strain evidence="3">Araruama</strain>
    </source>
</reference>
<dbReference type="Proteomes" id="UP000189670">
    <property type="component" value="Unassembled WGS sequence"/>
</dbReference>
<dbReference type="InterPro" id="IPR041698">
    <property type="entry name" value="Methyltransf_25"/>
</dbReference>
<accession>A0A1V1NYC4</accession>
<dbReference type="Pfam" id="PF13649">
    <property type="entry name" value="Methyltransf_25"/>
    <property type="match status" value="1"/>
</dbReference>
<dbReference type="EMBL" id="ATBP01001298">
    <property type="protein sequence ID" value="ETR67607.1"/>
    <property type="molecule type" value="Genomic_DNA"/>
</dbReference>
<name>A0A1V1NYC4_9BACT</name>
<evidence type="ECO:0000313" key="3">
    <source>
        <dbReference type="Proteomes" id="UP000189670"/>
    </source>
</evidence>
<dbReference type="InterPro" id="IPR029063">
    <property type="entry name" value="SAM-dependent_MTases_sf"/>
</dbReference>
<proteinExistence type="predicted"/>